<dbReference type="Pfam" id="PF00512">
    <property type="entry name" value="HisKA"/>
    <property type="match status" value="1"/>
</dbReference>
<evidence type="ECO:0000256" key="5">
    <source>
        <dbReference type="ARBA" id="ARBA00022553"/>
    </source>
</evidence>
<dbReference type="SMART" id="SM00073">
    <property type="entry name" value="HPT"/>
    <property type="match status" value="1"/>
</dbReference>
<dbReference type="InterPro" id="IPR000014">
    <property type="entry name" value="PAS"/>
</dbReference>
<evidence type="ECO:0000313" key="24">
    <source>
        <dbReference type="Proteomes" id="UP001157167"/>
    </source>
</evidence>
<dbReference type="InterPro" id="IPR008207">
    <property type="entry name" value="Sig_transdc_His_kin_Hpt_dom"/>
</dbReference>
<evidence type="ECO:0000313" key="23">
    <source>
        <dbReference type="EMBL" id="GLT22337.1"/>
    </source>
</evidence>
<dbReference type="CDD" id="cd06225">
    <property type="entry name" value="HAMP"/>
    <property type="match status" value="1"/>
</dbReference>
<dbReference type="InterPro" id="IPR001789">
    <property type="entry name" value="Sig_transdc_resp-reg_receiver"/>
</dbReference>
<dbReference type="SMART" id="SM00448">
    <property type="entry name" value="REC"/>
    <property type="match status" value="1"/>
</dbReference>
<dbReference type="Pfam" id="PF00672">
    <property type="entry name" value="HAMP"/>
    <property type="match status" value="1"/>
</dbReference>
<dbReference type="SUPFAM" id="SSF52172">
    <property type="entry name" value="CheY-like"/>
    <property type="match status" value="1"/>
</dbReference>
<dbReference type="PROSITE" id="PS50113">
    <property type="entry name" value="PAC"/>
    <property type="match status" value="1"/>
</dbReference>
<evidence type="ECO:0000256" key="14">
    <source>
        <dbReference type="PROSITE-ProRule" id="PRU00110"/>
    </source>
</evidence>
<dbReference type="Pfam" id="PF01627">
    <property type="entry name" value="Hpt"/>
    <property type="match status" value="1"/>
</dbReference>
<dbReference type="InterPro" id="IPR003594">
    <property type="entry name" value="HATPase_dom"/>
</dbReference>
<dbReference type="Gene3D" id="3.30.565.10">
    <property type="entry name" value="Histidine kinase-like ATPase, C-terminal domain"/>
    <property type="match status" value="1"/>
</dbReference>
<dbReference type="InterPro" id="IPR000700">
    <property type="entry name" value="PAS-assoc_C"/>
</dbReference>
<feature type="domain" description="HAMP" evidence="21">
    <location>
        <begin position="362"/>
        <end position="415"/>
    </location>
</feature>
<evidence type="ECO:0000256" key="12">
    <source>
        <dbReference type="ARBA" id="ARBA00023012"/>
    </source>
</evidence>
<keyword evidence="10" id="KW-0067">ATP-binding</keyword>
<dbReference type="Gene3D" id="3.40.50.2300">
    <property type="match status" value="1"/>
</dbReference>
<dbReference type="CDD" id="cd00130">
    <property type="entry name" value="PAS"/>
    <property type="match status" value="1"/>
</dbReference>
<feature type="domain" description="Response regulatory" evidence="18">
    <location>
        <begin position="838"/>
        <end position="955"/>
    </location>
</feature>
<dbReference type="InterPro" id="IPR003660">
    <property type="entry name" value="HAMP_dom"/>
</dbReference>
<comment type="caution">
    <text evidence="23">The sequence shown here is derived from an EMBL/GenBank/DDBJ whole genome shotgun (WGS) entry which is preliminary data.</text>
</comment>
<dbReference type="PROSITE" id="PS50109">
    <property type="entry name" value="HIS_KIN"/>
    <property type="match status" value="1"/>
</dbReference>
<comment type="catalytic activity">
    <reaction evidence="1">
        <text>ATP + protein L-histidine = ADP + protein N-phospho-L-histidine.</text>
        <dbReference type="EC" id="2.7.13.3"/>
    </reaction>
</comment>
<keyword evidence="12" id="KW-0902">Two-component regulatory system</keyword>
<comment type="subcellular location">
    <subcellularLocation>
        <location evidence="2">Cell membrane</location>
        <topology evidence="2">Multi-pass membrane protein</topology>
    </subcellularLocation>
</comment>
<dbReference type="SUPFAM" id="SSF158472">
    <property type="entry name" value="HAMP domain-like"/>
    <property type="match status" value="1"/>
</dbReference>
<dbReference type="PROSITE" id="PS50894">
    <property type="entry name" value="HPT"/>
    <property type="match status" value="1"/>
</dbReference>
<feature type="domain" description="PAS" evidence="19">
    <location>
        <begin position="427"/>
        <end position="469"/>
    </location>
</feature>
<dbReference type="InterPro" id="IPR036641">
    <property type="entry name" value="HPT_dom_sf"/>
</dbReference>
<keyword evidence="9" id="KW-0418">Kinase</keyword>
<dbReference type="PANTHER" id="PTHR45339">
    <property type="entry name" value="HYBRID SIGNAL TRANSDUCTION HISTIDINE KINASE J"/>
    <property type="match status" value="1"/>
</dbReference>
<dbReference type="InterPro" id="IPR036890">
    <property type="entry name" value="HATPase_C_sf"/>
</dbReference>
<evidence type="ECO:0000259" key="19">
    <source>
        <dbReference type="PROSITE" id="PS50112"/>
    </source>
</evidence>
<dbReference type="CDD" id="cd16922">
    <property type="entry name" value="HATPase_EvgS-ArcB-TorS-like"/>
    <property type="match status" value="1"/>
</dbReference>
<dbReference type="CDD" id="cd17546">
    <property type="entry name" value="REC_hyHK_CKI1_RcsC-like"/>
    <property type="match status" value="1"/>
</dbReference>
<keyword evidence="11 16" id="KW-1133">Transmembrane helix</keyword>
<dbReference type="Proteomes" id="UP001157167">
    <property type="component" value="Unassembled WGS sequence"/>
</dbReference>
<organism evidence="23 24">
    <name type="scientific">Zoogloea oryzae</name>
    <dbReference type="NCBI Taxonomy" id="310767"/>
    <lineage>
        <taxon>Bacteria</taxon>
        <taxon>Pseudomonadati</taxon>
        <taxon>Pseudomonadota</taxon>
        <taxon>Betaproteobacteria</taxon>
        <taxon>Rhodocyclales</taxon>
        <taxon>Zoogloeaceae</taxon>
        <taxon>Zoogloea</taxon>
    </lineage>
</organism>
<dbReference type="InterPro" id="IPR011006">
    <property type="entry name" value="CheY-like_superfamily"/>
</dbReference>
<reference evidence="24" key="1">
    <citation type="journal article" date="2019" name="Int. J. Syst. Evol. Microbiol.">
        <title>The Global Catalogue of Microorganisms (GCM) 10K type strain sequencing project: providing services to taxonomists for standard genome sequencing and annotation.</title>
        <authorList>
            <consortium name="The Broad Institute Genomics Platform"/>
            <consortium name="The Broad Institute Genome Sequencing Center for Infectious Disease"/>
            <person name="Wu L."/>
            <person name="Ma J."/>
        </authorList>
    </citation>
    <scope>NUCLEOTIDE SEQUENCE [LARGE SCALE GENOMIC DNA]</scope>
    <source>
        <strain evidence="24">NBRC 102407</strain>
    </source>
</reference>
<evidence type="ECO:0000256" key="4">
    <source>
        <dbReference type="ARBA" id="ARBA00022475"/>
    </source>
</evidence>
<dbReference type="CDD" id="cd00082">
    <property type="entry name" value="HisKA"/>
    <property type="match status" value="1"/>
</dbReference>
<evidence type="ECO:0000259" key="22">
    <source>
        <dbReference type="PROSITE" id="PS50894"/>
    </source>
</evidence>
<evidence type="ECO:0000256" key="9">
    <source>
        <dbReference type="ARBA" id="ARBA00022777"/>
    </source>
</evidence>
<dbReference type="PROSITE" id="PS50885">
    <property type="entry name" value="HAMP"/>
    <property type="match status" value="1"/>
</dbReference>
<dbReference type="Pfam" id="PF13426">
    <property type="entry name" value="PAS_9"/>
    <property type="match status" value="1"/>
</dbReference>
<dbReference type="SMART" id="SM00304">
    <property type="entry name" value="HAMP"/>
    <property type="match status" value="1"/>
</dbReference>
<dbReference type="Gene3D" id="6.10.340.10">
    <property type="match status" value="1"/>
</dbReference>
<dbReference type="CDD" id="cd00088">
    <property type="entry name" value="HPT"/>
    <property type="match status" value="1"/>
</dbReference>
<feature type="domain" description="PAC" evidence="20">
    <location>
        <begin position="498"/>
        <end position="548"/>
    </location>
</feature>
<dbReference type="InterPro" id="IPR004358">
    <property type="entry name" value="Sig_transdc_His_kin-like_C"/>
</dbReference>
<evidence type="ECO:0000256" key="16">
    <source>
        <dbReference type="SAM" id="Phobius"/>
    </source>
</evidence>
<dbReference type="SMART" id="SM00387">
    <property type="entry name" value="HATPase_c"/>
    <property type="match status" value="1"/>
</dbReference>
<dbReference type="Gene3D" id="1.20.120.160">
    <property type="entry name" value="HPT domain"/>
    <property type="match status" value="1"/>
</dbReference>
<dbReference type="EMBL" id="BSPX01000022">
    <property type="protein sequence ID" value="GLT22337.1"/>
    <property type="molecule type" value="Genomic_DNA"/>
</dbReference>
<dbReference type="SMART" id="SM00388">
    <property type="entry name" value="HisKA"/>
    <property type="match status" value="1"/>
</dbReference>
<dbReference type="SMART" id="SM00086">
    <property type="entry name" value="PAC"/>
    <property type="match status" value="1"/>
</dbReference>
<evidence type="ECO:0000256" key="15">
    <source>
        <dbReference type="PROSITE-ProRule" id="PRU00169"/>
    </source>
</evidence>
<keyword evidence="13 16" id="KW-0472">Membrane</keyword>
<gene>
    <name evidence="23" type="ORF">GCM10007933_17960</name>
</gene>
<proteinExistence type="predicted"/>
<dbReference type="InterPro" id="IPR033463">
    <property type="entry name" value="sCache_3"/>
</dbReference>
<dbReference type="Pfam" id="PF00072">
    <property type="entry name" value="Response_reg"/>
    <property type="match status" value="1"/>
</dbReference>
<keyword evidence="24" id="KW-1185">Reference proteome</keyword>
<evidence type="ECO:0000256" key="8">
    <source>
        <dbReference type="ARBA" id="ARBA00022741"/>
    </source>
</evidence>
<dbReference type="PRINTS" id="PR00344">
    <property type="entry name" value="BCTRLSENSOR"/>
</dbReference>
<keyword evidence="6" id="KW-0808">Transferase</keyword>
<keyword evidence="8" id="KW-0547">Nucleotide-binding</keyword>
<dbReference type="InterPro" id="IPR001610">
    <property type="entry name" value="PAC"/>
</dbReference>
<keyword evidence="4" id="KW-1003">Cell membrane</keyword>
<dbReference type="PROSITE" id="PS50110">
    <property type="entry name" value="RESPONSE_REGULATORY"/>
    <property type="match status" value="1"/>
</dbReference>
<dbReference type="SUPFAM" id="SSF47384">
    <property type="entry name" value="Homodimeric domain of signal transducing histidine kinase"/>
    <property type="match status" value="1"/>
</dbReference>
<dbReference type="Gene3D" id="3.30.450.20">
    <property type="entry name" value="PAS domain"/>
    <property type="match status" value="1"/>
</dbReference>
<dbReference type="NCBIfam" id="TIGR00229">
    <property type="entry name" value="sensory_box"/>
    <property type="match status" value="1"/>
</dbReference>
<dbReference type="RefSeq" id="WP_284187654.1">
    <property type="nucleotide sequence ID" value="NZ_BSPX01000022.1"/>
</dbReference>
<dbReference type="Gene3D" id="1.10.287.130">
    <property type="match status" value="1"/>
</dbReference>
<dbReference type="Pfam" id="PF02518">
    <property type="entry name" value="HATPase_c"/>
    <property type="match status" value="1"/>
</dbReference>
<dbReference type="SUPFAM" id="SSF55785">
    <property type="entry name" value="PYP-like sensor domain (PAS domain)"/>
    <property type="match status" value="1"/>
</dbReference>
<evidence type="ECO:0000256" key="1">
    <source>
        <dbReference type="ARBA" id="ARBA00000085"/>
    </source>
</evidence>
<feature type="modified residue" description="Phosphohistidine" evidence="14">
    <location>
        <position position="1032"/>
    </location>
</feature>
<evidence type="ECO:0000259" key="18">
    <source>
        <dbReference type="PROSITE" id="PS50110"/>
    </source>
</evidence>
<dbReference type="InterPro" id="IPR035965">
    <property type="entry name" value="PAS-like_dom_sf"/>
</dbReference>
<dbReference type="SUPFAM" id="SSF55874">
    <property type="entry name" value="ATPase domain of HSP90 chaperone/DNA topoisomerase II/histidine kinase"/>
    <property type="match status" value="1"/>
</dbReference>
<evidence type="ECO:0000259" key="21">
    <source>
        <dbReference type="PROSITE" id="PS50885"/>
    </source>
</evidence>
<dbReference type="InterPro" id="IPR003661">
    <property type="entry name" value="HisK_dim/P_dom"/>
</dbReference>
<dbReference type="InterPro" id="IPR005467">
    <property type="entry name" value="His_kinase_dom"/>
</dbReference>
<feature type="domain" description="Histidine kinase" evidence="17">
    <location>
        <begin position="584"/>
        <end position="805"/>
    </location>
</feature>
<evidence type="ECO:0000256" key="7">
    <source>
        <dbReference type="ARBA" id="ARBA00022692"/>
    </source>
</evidence>
<accession>A0ABQ6FAT6</accession>
<dbReference type="PROSITE" id="PS50112">
    <property type="entry name" value="PAS"/>
    <property type="match status" value="1"/>
</dbReference>
<keyword evidence="7 16" id="KW-0812">Transmembrane</keyword>
<evidence type="ECO:0000256" key="10">
    <source>
        <dbReference type="ARBA" id="ARBA00022840"/>
    </source>
</evidence>
<evidence type="ECO:0000256" key="2">
    <source>
        <dbReference type="ARBA" id="ARBA00004651"/>
    </source>
</evidence>
<evidence type="ECO:0000256" key="6">
    <source>
        <dbReference type="ARBA" id="ARBA00022679"/>
    </source>
</evidence>
<dbReference type="SMART" id="SM00091">
    <property type="entry name" value="PAS"/>
    <property type="match status" value="1"/>
</dbReference>
<evidence type="ECO:0000259" key="17">
    <source>
        <dbReference type="PROSITE" id="PS50109"/>
    </source>
</evidence>
<dbReference type="PANTHER" id="PTHR45339:SF1">
    <property type="entry name" value="HYBRID SIGNAL TRANSDUCTION HISTIDINE KINASE J"/>
    <property type="match status" value="1"/>
</dbReference>
<dbReference type="InterPro" id="IPR036097">
    <property type="entry name" value="HisK_dim/P_sf"/>
</dbReference>
<feature type="transmembrane region" description="Helical" evidence="16">
    <location>
        <begin position="20"/>
        <end position="44"/>
    </location>
</feature>
<evidence type="ECO:0000256" key="11">
    <source>
        <dbReference type="ARBA" id="ARBA00022989"/>
    </source>
</evidence>
<dbReference type="Pfam" id="PF17202">
    <property type="entry name" value="sCache_3_3"/>
    <property type="match status" value="1"/>
</dbReference>
<keyword evidence="5 15" id="KW-0597">Phosphoprotein</keyword>
<evidence type="ECO:0000256" key="3">
    <source>
        <dbReference type="ARBA" id="ARBA00012438"/>
    </source>
</evidence>
<dbReference type="EC" id="2.7.13.3" evidence="3"/>
<name>A0ABQ6FAT6_9RHOO</name>
<evidence type="ECO:0000259" key="20">
    <source>
        <dbReference type="PROSITE" id="PS50113"/>
    </source>
</evidence>
<protein>
    <recommendedName>
        <fullName evidence="3">histidine kinase</fullName>
        <ecNumber evidence="3">2.7.13.3</ecNumber>
    </recommendedName>
</protein>
<evidence type="ECO:0000256" key="13">
    <source>
        <dbReference type="ARBA" id="ARBA00023136"/>
    </source>
</evidence>
<feature type="domain" description="HPt" evidence="22">
    <location>
        <begin position="993"/>
        <end position="1087"/>
    </location>
</feature>
<feature type="modified residue" description="4-aspartylphosphate" evidence="15">
    <location>
        <position position="888"/>
    </location>
</feature>
<dbReference type="SUPFAM" id="SSF47226">
    <property type="entry name" value="Histidine-containing phosphotransfer domain, HPT domain"/>
    <property type="match status" value="1"/>
</dbReference>
<sequence>MSPRSLLANRQHRWRASLRLRLVALGLAPLLIAFPLILATLLLVGDARFTDLLESSSRGNLASARNYMDQVRAQTLRHVEEVVQVERIAHFLSAHGEHVTQDPIPLLDQYLASRAEVARLDYLIIASPDGRVIASSTGLAPGSRLPGSFALRQAAAGVATARYTRFEAAELGALSPDLPARARVEVTDREGAQAETRGLMIEAAAHLPLSNSYADAILVGGMLLNNNVPMIDRIRDVVFPVALNATSNDGVTTFFLDDLRVATTAALGSDMRAIGTHAPEAVRTTVLEGEKTWAQRTLIGDQWHIAGYEAIHDGEGRHIGMLGTGFPEQRYARERWLLTGSIGGLLALAMLGLSVSFLYGARNITRRLSAISDTMTAIHQGEHSARVPRDDEVDEIAQLATHFNNLLDSLDCQRLAHQQAQRGVAEEASRRRALFEMARDGMVVLNEDCSVFEANLQFAAMLGYRPEELARLHVWDWEARYSKSELLPMIRNVRADGETFETIQKRKDGSVYVAEVKSSRVEWGGKTYVMCSVRDITERQQIASELEAHRHHLTDLVEQRTRELAAARDEAESANRAKSAFLANMSHEIRTPMNAIIGLSHLLQREIREPVQLDRVEKIGSAAQHLLRIINDILDLSKIEADKITLEAIDFPLRNTLEKATNLIRESAIQKQLPVVVDIDPELPALLRGDPVRIEQILVNFLSNAVKFSSHGAITLRAIRLPGTGSGVDLRLEVEDHGIGLSETQQIAVFRAFEQADNSTTRKYGGTGLGLAISKRLAELMGGEIGVRSAEGAGSTFWLRLHLEAGQAIQRSEGPADPLPGEFSDPLRRLREHYAGRRILLAEDNPLNQEIACELLSDAGINVELAEDGQQAVDKVRDSGSFDLILMDLSMPVMGGLEATAAIRALPGGATVPIVAMTANAFDEDRNLCLAAGMNDHVPKPVDPDVLYQTLLRWLPIGALAGPAPAPQADTQPSLGDIDGLDVAIGLRTMRGHEERYRRILGVFARSHRDDAATLRQMLTDGRLPEAERAAHSLKGSAGSIGAMRVASTAAALEKAIRDKAPADQLEAGITTLATELAQLVPAIEATLQSGAPAPAPQARPADLQEVRRVGSELSRLLSEDDMQSATLWRTHGNLLASLQPDAARQIGDAIENFEFESAHQMLDELIAHHVPEEH</sequence>